<evidence type="ECO:0008006" key="3">
    <source>
        <dbReference type="Google" id="ProtNLM"/>
    </source>
</evidence>
<accession>A0A9W5PLC6</accession>
<dbReference type="InterPro" id="IPR025004">
    <property type="entry name" value="SenN/SenS"/>
</dbReference>
<dbReference type="RefSeq" id="WP_016111876.1">
    <property type="nucleotide sequence ID" value="NZ_KB976193.1"/>
</dbReference>
<evidence type="ECO:0000313" key="1">
    <source>
        <dbReference type="EMBL" id="EOO27171.1"/>
    </source>
</evidence>
<gene>
    <name evidence="1" type="ORF">IIU_05925</name>
</gene>
<dbReference type="EMBL" id="AHFB01000111">
    <property type="protein sequence ID" value="EOO27171.1"/>
    <property type="molecule type" value="Genomic_DNA"/>
</dbReference>
<dbReference type="Proteomes" id="UP000014018">
    <property type="component" value="Unassembled WGS sequence"/>
</dbReference>
<evidence type="ECO:0000313" key="2">
    <source>
        <dbReference type="Proteomes" id="UP000014018"/>
    </source>
</evidence>
<dbReference type="Pfam" id="PF13040">
    <property type="entry name" value="Fur_reg_FbpB"/>
    <property type="match status" value="1"/>
</dbReference>
<name>A0A9W5PLC6_BACCE</name>
<protein>
    <recommendedName>
        <fullName evidence="3">FbpB family small basic protein</fullName>
    </recommendedName>
</protein>
<comment type="caution">
    <text evidence="1">The sequence shown here is derived from an EMBL/GenBank/DDBJ whole genome shotgun (WGS) entry which is preliminary data.</text>
</comment>
<dbReference type="AlphaFoldDB" id="A0A9W5PLC6"/>
<sequence>MRKKEWKNFEQLFKENKKELLNDKKLLNRIDEKIEKKMQSSYKKKELN</sequence>
<organism evidence="1 2">
    <name type="scientific">Bacillus cereus VD133</name>
    <dbReference type="NCBI Taxonomy" id="1053233"/>
    <lineage>
        <taxon>Bacteria</taxon>
        <taxon>Bacillati</taxon>
        <taxon>Bacillota</taxon>
        <taxon>Bacilli</taxon>
        <taxon>Bacillales</taxon>
        <taxon>Bacillaceae</taxon>
        <taxon>Bacillus</taxon>
        <taxon>Bacillus cereus group</taxon>
    </lineage>
</organism>
<reference evidence="1 2" key="1">
    <citation type="submission" date="2012-12" db="EMBL/GenBank/DDBJ databases">
        <title>The Genome Sequence of Bacillus cereus VD133.</title>
        <authorList>
            <consortium name="The Broad Institute Genome Sequencing Platform"/>
            <consortium name="The Broad Institute Genome Sequencing Center for Infectious Disease"/>
            <person name="Feldgarden M."/>
            <person name="Van der Auwera G.A."/>
            <person name="Mahillon J."/>
            <person name="Duprez V."/>
            <person name="Timmery S."/>
            <person name="Mattelet C."/>
            <person name="Dierick K."/>
            <person name="Sun M."/>
            <person name="Yu Z."/>
            <person name="Zhu L."/>
            <person name="Hu X."/>
            <person name="Shank E.B."/>
            <person name="Swiecicka I."/>
            <person name="Hansen B.M."/>
            <person name="Andrup L."/>
            <person name="Walker B."/>
            <person name="Young S.K."/>
            <person name="Zeng Q."/>
            <person name="Gargeya S."/>
            <person name="Fitzgerald M."/>
            <person name="Haas B."/>
            <person name="Abouelleil A."/>
            <person name="Alvarado L."/>
            <person name="Arachchi H.M."/>
            <person name="Berlin A.M."/>
            <person name="Chapman S.B."/>
            <person name="Dewar J."/>
            <person name="Goldberg J."/>
            <person name="Griggs A."/>
            <person name="Gujja S."/>
            <person name="Hansen M."/>
            <person name="Howarth C."/>
            <person name="Imamovic A."/>
            <person name="Larimer J."/>
            <person name="McCowan C."/>
            <person name="Murphy C."/>
            <person name="Neiman D."/>
            <person name="Pearson M."/>
            <person name="Priest M."/>
            <person name="Roberts A."/>
            <person name="Saif S."/>
            <person name="Shea T."/>
            <person name="Sisk P."/>
            <person name="Sykes S."/>
            <person name="Wortman J."/>
            <person name="Nusbaum C."/>
            <person name="Birren B."/>
        </authorList>
    </citation>
    <scope>NUCLEOTIDE SEQUENCE [LARGE SCALE GENOMIC DNA]</scope>
    <source>
        <strain evidence="1 2">VD133</strain>
    </source>
</reference>
<proteinExistence type="predicted"/>